<dbReference type="PROSITE" id="PS51257">
    <property type="entry name" value="PROKAR_LIPOPROTEIN"/>
    <property type="match status" value="1"/>
</dbReference>
<dbReference type="RefSeq" id="WP_071834416.1">
    <property type="nucleotide sequence ID" value="NZ_LSRP01000105.1"/>
</dbReference>
<proteinExistence type="predicted"/>
<dbReference type="InterPro" id="IPR045795">
    <property type="entry name" value="SLT_4"/>
</dbReference>
<feature type="domain" description="Transglycosylase SLT" evidence="1">
    <location>
        <begin position="5"/>
        <end position="189"/>
    </location>
</feature>
<dbReference type="CDD" id="cd00442">
    <property type="entry name" value="Lyz-like"/>
    <property type="match status" value="1"/>
</dbReference>
<gene>
    <name evidence="2" type="ORF">AX760_21440</name>
</gene>
<keyword evidence="3" id="KW-1185">Reference proteome</keyword>
<comment type="caution">
    <text evidence="2">The sequence shown here is derived from an EMBL/GenBank/DDBJ whole genome shotgun (WGS) entry which is preliminary data.</text>
</comment>
<name>A0A657LQC9_9HYPH</name>
<evidence type="ECO:0000259" key="1">
    <source>
        <dbReference type="Pfam" id="PF19489"/>
    </source>
</evidence>
<dbReference type="AlphaFoldDB" id="A0A657LQC9"/>
<accession>A0A657LQC9</accession>
<dbReference type="EMBL" id="LSRP01000105">
    <property type="protein sequence ID" value="OJF93731.1"/>
    <property type="molecule type" value="Genomic_DNA"/>
</dbReference>
<protein>
    <recommendedName>
        <fullName evidence="1">Transglycosylase SLT domain-containing protein</fullName>
    </recommendedName>
</protein>
<evidence type="ECO:0000313" key="2">
    <source>
        <dbReference type="EMBL" id="OJF93731.1"/>
    </source>
</evidence>
<reference evidence="2 3" key="1">
    <citation type="submission" date="2016-02" db="EMBL/GenBank/DDBJ databases">
        <title>Genome sequencing of a beta-galactosidase producing bacteria Rhizobium sp. 59.</title>
        <authorList>
            <person name="Wang D."/>
            <person name="Kot W."/>
            <person name="Qin Y."/>
            <person name="Hansen L."/>
            <person name="Naqvi K."/>
            <person name="Rensing C."/>
        </authorList>
    </citation>
    <scope>NUCLEOTIDE SEQUENCE [LARGE SCALE GENOMIC DNA]</scope>
    <source>
        <strain evidence="2 3">59</strain>
    </source>
</reference>
<dbReference type="Proteomes" id="UP000182661">
    <property type="component" value="Unassembled WGS sequence"/>
</dbReference>
<evidence type="ECO:0000313" key="3">
    <source>
        <dbReference type="Proteomes" id="UP000182661"/>
    </source>
</evidence>
<dbReference type="InterPro" id="IPR023346">
    <property type="entry name" value="Lysozyme-like_dom_sf"/>
</dbReference>
<organism evidence="2 3">
    <name type="scientific">Pararhizobium antarcticum</name>
    <dbReference type="NCBI Taxonomy" id="1798805"/>
    <lineage>
        <taxon>Bacteria</taxon>
        <taxon>Pseudomonadati</taxon>
        <taxon>Pseudomonadota</taxon>
        <taxon>Alphaproteobacteria</taxon>
        <taxon>Hyphomicrobiales</taxon>
        <taxon>Rhizobiaceae</taxon>
        <taxon>Rhizobium/Agrobacterium group</taxon>
        <taxon>Pararhizobium</taxon>
    </lineage>
</organism>
<dbReference type="OrthoDB" id="9789144at2"/>
<dbReference type="SUPFAM" id="SSF53955">
    <property type="entry name" value="Lysozyme-like"/>
    <property type="match status" value="1"/>
</dbReference>
<dbReference type="Gene3D" id="1.10.530.10">
    <property type="match status" value="1"/>
</dbReference>
<sequence>MRTAFIIALLLLAGCATTPRHTRDACAVFEQRDGLFDNWERAARKTEREFGVPVSVLMATIYTESGFRAKARPRRTKLLGFIPWKRLSTAYGYSQALDGTWDHYKKSTGRWGARRTKFADAVHFVGWYHFNSHLKNGIALNDAYNLYLAYYSGDAGYRKGKWRSNGPIKQAAQRSANLARTYAQQLRSCD</sequence>
<dbReference type="Pfam" id="PF19489">
    <property type="entry name" value="SLT_4"/>
    <property type="match status" value="1"/>
</dbReference>